<dbReference type="Proteomes" id="UP000813427">
    <property type="component" value="Unassembled WGS sequence"/>
</dbReference>
<reference evidence="4" key="1">
    <citation type="journal article" date="2021" name="Nat. Commun.">
        <title>Genetic determinants of endophytism in the Arabidopsis root mycobiome.</title>
        <authorList>
            <person name="Mesny F."/>
            <person name="Miyauchi S."/>
            <person name="Thiergart T."/>
            <person name="Pickel B."/>
            <person name="Atanasova L."/>
            <person name="Karlsson M."/>
            <person name="Huettel B."/>
            <person name="Barry K.W."/>
            <person name="Haridas S."/>
            <person name="Chen C."/>
            <person name="Bauer D."/>
            <person name="Andreopoulos W."/>
            <person name="Pangilinan J."/>
            <person name="LaButti K."/>
            <person name="Riley R."/>
            <person name="Lipzen A."/>
            <person name="Clum A."/>
            <person name="Drula E."/>
            <person name="Henrissat B."/>
            <person name="Kohler A."/>
            <person name="Grigoriev I.V."/>
            <person name="Martin F.M."/>
            <person name="Hacquard S."/>
        </authorList>
    </citation>
    <scope>NUCLEOTIDE SEQUENCE</scope>
    <source>
        <strain evidence="4">MPI-SDFR-AT-0068</strain>
    </source>
</reference>
<dbReference type="PANTHER" id="PTHR37534">
    <property type="entry name" value="TRANSCRIPTIONAL ACTIVATOR PROTEIN UGA3"/>
    <property type="match status" value="1"/>
</dbReference>
<dbReference type="OrthoDB" id="5229455at2759"/>
<dbReference type="EMBL" id="JAGPXF010000005">
    <property type="protein sequence ID" value="KAH7242539.1"/>
    <property type="molecule type" value="Genomic_DNA"/>
</dbReference>
<dbReference type="GO" id="GO:0005634">
    <property type="term" value="C:nucleus"/>
    <property type="evidence" value="ECO:0007669"/>
    <property type="project" value="UniProtKB-SubCell"/>
</dbReference>
<dbReference type="Pfam" id="PF00172">
    <property type="entry name" value="Zn_clus"/>
    <property type="match status" value="1"/>
</dbReference>
<protein>
    <submittedName>
        <fullName evidence="4">Fungal-specific transcription factor domain-containing protein</fullName>
    </submittedName>
</protein>
<dbReference type="PANTHER" id="PTHR37534:SF49">
    <property type="entry name" value="LYSINE BIOSYNTHESIS REGULATORY PROTEIN LYS14"/>
    <property type="match status" value="1"/>
</dbReference>
<dbReference type="GO" id="GO:0000981">
    <property type="term" value="F:DNA-binding transcription factor activity, RNA polymerase II-specific"/>
    <property type="evidence" value="ECO:0007669"/>
    <property type="project" value="InterPro"/>
</dbReference>
<dbReference type="GO" id="GO:0000976">
    <property type="term" value="F:transcription cis-regulatory region binding"/>
    <property type="evidence" value="ECO:0007669"/>
    <property type="project" value="TreeGrafter"/>
</dbReference>
<keyword evidence="2" id="KW-0539">Nucleus</keyword>
<dbReference type="SMART" id="SM00066">
    <property type="entry name" value="GAL4"/>
    <property type="match status" value="1"/>
</dbReference>
<dbReference type="GO" id="GO:0008270">
    <property type="term" value="F:zinc ion binding"/>
    <property type="evidence" value="ECO:0007669"/>
    <property type="project" value="InterPro"/>
</dbReference>
<evidence type="ECO:0000256" key="2">
    <source>
        <dbReference type="ARBA" id="ARBA00023242"/>
    </source>
</evidence>
<dbReference type="InterPro" id="IPR021858">
    <property type="entry name" value="Fun_TF"/>
</dbReference>
<evidence type="ECO:0000259" key="3">
    <source>
        <dbReference type="PROSITE" id="PS50048"/>
    </source>
</evidence>
<proteinExistence type="predicted"/>
<keyword evidence="5" id="KW-1185">Reference proteome</keyword>
<organism evidence="4 5">
    <name type="scientific">Fusarium tricinctum</name>
    <dbReference type="NCBI Taxonomy" id="61284"/>
    <lineage>
        <taxon>Eukaryota</taxon>
        <taxon>Fungi</taxon>
        <taxon>Dikarya</taxon>
        <taxon>Ascomycota</taxon>
        <taxon>Pezizomycotina</taxon>
        <taxon>Sordariomycetes</taxon>
        <taxon>Hypocreomycetidae</taxon>
        <taxon>Hypocreales</taxon>
        <taxon>Nectriaceae</taxon>
        <taxon>Fusarium</taxon>
        <taxon>Fusarium tricinctum species complex</taxon>
    </lineage>
</organism>
<evidence type="ECO:0000313" key="5">
    <source>
        <dbReference type="Proteomes" id="UP000813427"/>
    </source>
</evidence>
<dbReference type="GO" id="GO:0045944">
    <property type="term" value="P:positive regulation of transcription by RNA polymerase II"/>
    <property type="evidence" value="ECO:0007669"/>
    <property type="project" value="TreeGrafter"/>
</dbReference>
<evidence type="ECO:0000256" key="1">
    <source>
        <dbReference type="ARBA" id="ARBA00004123"/>
    </source>
</evidence>
<dbReference type="InterPro" id="IPR001138">
    <property type="entry name" value="Zn2Cys6_DnaBD"/>
</dbReference>
<feature type="domain" description="Zn(2)-C6 fungal-type" evidence="3">
    <location>
        <begin position="9"/>
        <end position="39"/>
    </location>
</feature>
<comment type="subcellular location">
    <subcellularLocation>
        <location evidence="1">Nucleus</location>
    </subcellularLocation>
</comment>
<accession>A0A8K0RWS9</accession>
<dbReference type="PROSITE" id="PS00463">
    <property type="entry name" value="ZN2_CY6_FUNGAL_1"/>
    <property type="match status" value="1"/>
</dbReference>
<evidence type="ECO:0000313" key="4">
    <source>
        <dbReference type="EMBL" id="KAH7242539.1"/>
    </source>
</evidence>
<dbReference type="Gene3D" id="4.10.240.10">
    <property type="entry name" value="Zn(2)-C6 fungal-type DNA-binding domain"/>
    <property type="match status" value="1"/>
</dbReference>
<sequence>MPGKRSRQGCGECRKRRRKCDETKPSCGQCVSNNRTCQYELRLVWSQRARKSESGPNNSTFLVHALTNDSQRRNSHESYLSIPESLPNGMALPRRYKKLLHHFAEGVLASLSSHPTIHQDFCRGLMPVMMHSPHLLSASLALSAASLTSRGILEVEGVYVARIVEHLQSSGLPLLRSALAQGQQSEILIATCLIWCLADVFSGQQGMFRWPIHLQGIKALLQGRQDYKDFATSDMALRSAMGHLFMLYRALETLPHVPNITSFSSGMSGQSTPGFLKPSTAKSQIDGFLGYSEELLDILKQINMIDLGSSTRSAYAEDLLGKLNAIISRDIKSPPQVSISSLSSQSGRDFALCNKVFQQATLIQLYRHLYDLPSSSAPIESAVETINGIISKMAQGEPCNTWVAMAMPLFTVGCEAYKEEQRTFILDKINKLEICIGSLHVKVMEQALKDIWRIREGNEDFEGNLCAGALLGKLHVIKIGCIANEVAIIRKVVL</sequence>
<dbReference type="SUPFAM" id="SSF57701">
    <property type="entry name" value="Zn2/Cys6 DNA-binding domain"/>
    <property type="match status" value="1"/>
</dbReference>
<dbReference type="Pfam" id="PF11951">
    <property type="entry name" value="Fungal_trans_2"/>
    <property type="match status" value="1"/>
</dbReference>
<dbReference type="AlphaFoldDB" id="A0A8K0RWS9"/>
<dbReference type="CDD" id="cd00067">
    <property type="entry name" value="GAL4"/>
    <property type="match status" value="1"/>
</dbReference>
<name>A0A8K0RWS9_9HYPO</name>
<comment type="caution">
    <text evidence="4">The sequence shown here is derived from an EMBL/GenBank/DDBJ whole genome shotgun (WGS) entry which is preliminary data.</text>
</comment>
<dbReference type="InterPro" id="IPR036864">
    <property type="entry name" value="Zn2-C6_fun-type_DNA-bd_sf"/>
</dbReference>
<dbReference type="PROSITE" id="PS50048">
    <property type="entry name" value="ZN2_CY6_FUNGAL_2"/>
    <property type="match status" value="1"/>
</dbReference>
<gene>
    <name evidence="4" type="ORF">BKA59DRAFT_422640</name>
</gene>